<feature type="coiled-coil region" evidence="4">
    <location>
        <begin position="118"/>
        <end position="145"/>
    </location>
</feature>
<organism evidence="7 8">
    <name type="scientific">Metallumcola ferriviriculae</name>
    <dbReference type="NCBI Taxonomy" id="3039180"/>
    <lineage>
        <taxon>Bacteria</taxon>
        <taxon>Bacillati</taxon>
        <taxon>Bacillota</taxon>
        <taxon>Clostridia</taxon>
        <taxon>Neomoorellales</taxon>
        <taxon>Desulfitibacteraceae</taxon>
        <taxon>Metallumcola</taxon>
    </lineage>
</organism>
<feature type="modified residue" description="4-aspartylphosphate" evidence="3">
    <location>
        <position position="55"/>
    </location>
</feature>
<proteinExistence type="predicted"/>
<gene>
    <name evidence="7" type="ORF">MFMK1_003131</name>
</gene>
<dbReference type="KEGG" id="dbc:MFMK1_003131"/>
<comment type="function">
    <text evidence="2">May play the central regulatory role in sporulation. It may be an element of the effector pathway responsible for the activation of sporulation genes in response to nutritional stress. Spo0A may act in concert with spo0H (a sigma factor) to control the expression of some genes that are critical to the sporulation process.</text>
</comment>
<evidence type="ECO:0000259" key="6">
    <source>
        <dbReference type="PROSITE" id="PS50921"/>
    </source>
</evidence>
<dbReference type="PANTHER" id="PTHR43367">
    <property type="match status" value="1"/>
</dbReference>
<dbReference type="Pfam" id="PF00072">
    <property type="entry name" value="Response_reg"/>
    <property type="match status" value="1"/>
</dbReference>
<evidence type="ECO:0000259" key="5">
    <source>
        <dbReference type="PROSITE" id="PS50110"/>
    </source>
</evidence>
<dbReference type="RefSeq" id="WP_366922656.1">
    <property type="nucleotide sequence ID" value="NZ_CP121694.1"/>
</dbReference>
<feature type="domain" description="ANTAR" evidence="6">
    <location>
        <begin position="125"/>
        <end position="186"/>
    </location>
</feature>
<dbReference type="AlphaFoldDB" id="A0AAU0UR53"/>
<name>A0AAU0UR53_9FIRM</name>
<dbReference type="SMART" id="SM01012">
    <property type="entry name" value="ANTAR"/>
    <property type="match status" value="1"/>
</dbReference>
<feature type="domain" description="Response regulatory" evidence="5">
    <location>
        <begin position="5"/>
        <end position="119"/>
    </location>
</feature>
<dbReference type="InterPro" id="IPR011006">
    <property type="entry name" value="CheY-like_superfamily"/>
</dbReference>
<dbReference type="PROSITE" id="PS50110">
    <property type="entry name" value="RESPONSE_REGULATORY"/>
    <property type="match status" value="1"/>
</dbReference>
<protein>
    <recommendedName>
        <fullName evidence="1">Stage 0 sporulation protein A homolog</fullName>
    </recommendedName>
</protein>
<dbReference type="EMBL" id="CP121694">
    <property type="protein sequence ID" value="WRO23274.1"/>
    <property type="molecule type" value="Genomic_DNA"/>
</dbReference>
<dbReference type="Gene3D" id="1.10.10.10">
    <property type="entry name" value="Winged helix-like DNA-binding domain superfamily/Winged helix DNA-binding domain"/>
    <property type="match status" value="1"/>
</dbReference>
<dbReference type="SUPFAM" id="SSF52172">
    <property type="entry name" value="CheY-like"/>
    <property type="match status" value="1"/>
</dbReference>
<dbReference type="InterPro" id="IPR005561">
    <property type="entry name" value="ANTAR"/>
</dbReference>
<evidence type="ECO:0000313" key="8">
    <source>
        <dbReference type="Proteomes" id="UP001329915"/>
    </source>
</evidence>
<keyword evidence="4" id="KW-0175">Coiled coil</keyword>
<dbReference type="GO" id="GO:0003723">
    <property type="term" value="F:RNA binding"/>
    <property type="evidence" value="ECO:0007669"/>
    <property type="project" value="InterPro"/>
</dbReference>
<dbReference type="PIRSF" id="PIRSF036382">
    <property type="entry name" value="RR_antiterm"/>
    <property type="match status" value="1"/>
</dbReference>
<dbReference type="InterPro" id="IPR008327">
    <property type="entry name" value="Sig_transdc_resp-reg_antiterm"/>
</dbReference>
<evidence type="ECO:0000256" key="3">
    <source>
        <dbReference type="PROSITE-ProRule" id="PRU00169"/>
    </source>
</evidence>
<dbReference type="InterPro" id="IPR036388">
    <property type="entry name" value="WH-like_DNA-bd_sf"/>
</dbReference>
<dbReference type="Proteomes" id="UP001329915">
    <property type="component" value="Chromosome"/>
</dbReference>
<dbReference type="PANTHER" id="PTHR43367:SF1">
    <property type="entry name" value="TWO-COMPONENT RESPONSE REGULATOR-LIKE APRR6-RELATED"/>
    <property type="match status" value="1"/>
</dbReference>
<dbReference type="PROSITE" id="PS50921">
    <property type="entry name" value="ANTAR"/>
    <property type="match status" value="1"/>
</dbReference>
<dbReference type="GO" id="GO:0000160">
    <property type="term" value="P:phosphorelay signal transduction system"/>
    <property type="evidence" value="ECO:0007669"/>
    <property type="project" value="InterPro"/>
</dbReference>
<evidence type="ECO:0000313" key="7">
    <source>
        <dbReference type="EMBL" id="WRO23274.1"/>
    </source>
</evidence>
<dbReference type="Pfam" id="PF03861">
    <property type="entry name" value="ANTAR"/>
    <property type="match status" value="1"/>
</dbReference>
<dbReference type="Gene3D" id="3.40.50.2300">
    <property type="match status" value="1"/>
</dbReference>
<dbReference type="SMART" id="SM00448">
    <property type="entry name" value="REC"/>
    <property type="match status" value="1"/>
</dbReference>
<sequence>MFQSKIFVATQDKRVLEKVRQAVIREGYQIVGEAADGNTAIRGIRSTLPALIIVDADLPGLNGMELARIAYEDNIAPAVVLLNNWQREHTTKGHEPWLISWLIKPVTDTNLISSIGIARSNFQRIQQLEKEVAELKETLETRKLVERAKGILMETKNISEGAAYKLIRKQSMNKCVSMRQVAEAIILAHDLGS</sequence>
<accession>A0AAU0UR53</accession>
<evidence type="ECO:0000256" key="4">
    <source>
        <dbReference type="SAM" id="Coils"/>
    </source>
</evidence>
<reference evidence="7 8" key="1">
    <citation type="submission" date="2023-04" db="EMBL/GenBank/DDBJ databases">
        <authorList>
            <person name="Hsu D."/>
        </authorList>
    </citation>
    <scope>NUCLEOTIDE SEQUENCE [LARGE SCALE GENOMIC DNA]</scope>
    <source>
        <strain evidence="7 8">MK1</strain>
    </source>
</reference>
<keyword evidence="3" id="KW-0597">Phosphoprotein</keyword>
<evidence type="ECO:0000256" key="2">
    <source>
        <dbReference type="ARBA" id="ARBA00024867"/>
    </source>
</evidence>
<evidence type="ECO:0000256" key="1">
    <source>
        <dbReference type="ARBA" id="ARBA00018672"/>
    </source>
</evidence>
<keyword evidence="8" id="KW-1185">Reference proteome</keyword>
<dbReference type="InterPro" id="IPR001789">
    <property type="entry name" value="Sig_transdc_resp-reg_receiver"/>
</dbReference>